<dbReference type="KEGG" id="abas:ACPOL_6261"/>
<dbReference type="AlphaFoldDB" id="A0A2Z5G8A0"/>
<dbReference type="Proteomes" id="UP000253606">
    <property type="component" value="Chromosome"/>
</dbReference>
<evidence type="ECO:0000313" key="1">
    <source>
        <dbReference type="EMBL" id="AXC15502.1"/>
    </source>
</evidence>
<protein>
    <submittedName>
        <fullName evidence="1">Uncharacterized protein</fullName>
    </submittedName>
</protein>
<keyword evidence="2" id="KW-1185">Reference proteome</keyword>
<proteinExistence type="predicted"/>
<sequence length="162" mass="17519">MLRMHRADDGRNGGTVIRNLLFSIASFALGVSVTVAQQPQSVIRIKLLNGLNGNPLKLTKVGLEASPGYREINVQTDQNGVAAISISKDSTILTHNTKLYVACADEPGGLVHNEFKVSEILLKGIVQPVAKPNRCSKTTSTSVPGELVLFVRPWEFLENSPL</sequence>
<reference evidence="1 2" key="1">
    <citation type="journal article" date="2018" name="Front. Microbiol.">
        <title>Hydrolytic Capabilities as a Key to Environmental Success: Chitinolytic and Cellulolytic Acidobacteria From Acidic Sub-arctic Soils and Boreal Peatlands.</title>
        <authorList>
            <person name="Belova S.E."/>
            <person name="Ravin N.V."/>
            <person name="Pankratov T.A."/>
            <person name="Rakitin A.L."/>
            <person name="Ivanova A.A."/>
            <person name="Beletsky A.V."/>
            <person name="Mardanov A.V."/>
            <person name="Sinninghe Damste J.S."/>
            <person name="Dedysh S.N."/>
        </authorList>
    </citation>
    <scope>NUCLEOTIDE SEQUENCE [LARGE SCALE GENOMIC DNA]</scope>
    <source>
        <strain evidence="1 2">SBC82</strain>
    </source>
</reference>
<gene>
    <name evidence="1" type="ORF">ACPOL_6261</name>
</gene>
<organism evidence="1 2">
    <name type="scientific">Acidisarcina polymorpha</name>
    <dbReference type="NCBI Taxonomy" id="2211140"/>
    <lineage>
        <taxon>Bacteria</taxon>
        <taxon>Pseudomonadati</taxon>
        <taxon>Acidobacteriota</taxon>
        <taxon>Terriglobia</taxon>
        <taxon>Terriglobales</taxon>
        <taxon>Acidobacteriaceae</taxon>
        <taxon>Acidisarcina</taxon>
    </lineage>
</organism>
<dbReference type="EMBL" id="CP030840">
    <property type="protein sequence ID" value="AXC15502.1"/>
    <property type="molecule type" value="Genomic_DNA"/>
</dbReference>
<accession>A0A2Z5G8A0</accession>
<name>A0A2Z5G8A0_9BACT</name>
<evidence type="ECO:0000313" key="2">
    <source>
        <dbReference type="Proteomes" id="UP000253606"/>
    </source>
</evidence>